<feature type="region of interest" description="Disordered" evidence="1">
    <location>
        <begin position="45"/>
        <end position="68"/>
    </location>
</feature>
<proteinExistence type="predicted"/>
<feature type="compositionally biased region" description="Polar residues" evidence="1">
    <location>
        <begin position="45"/>
        <end position="58"/>
    </location>
</feature>
<organism evidence="2 3">
    <name type="scientific">Colocasia esculenta</name>
    <name type="common">Wild taro</name>
    <name type="synonym">Arum esculentum</name>
    <dbReference type="NCBI Taxonomy" id="4460"/>
    <lineage>
        <taxon>Eukaryota</taxon>
        <taxon>Viridiplantae</taxon>
        <taxon>Streptophyta</taxon>
        <taxon>Embryophyta</taxon>
        <taxon>Tracheophyta</taxon>
        <taxon>Spermatophyta</taxon>
        <taxon>Magnoliopsida</taxon>
        <taxon>Liliopsida</taxon>
        <taxon>Araceae</taxon>
        <taxon>Aroideae</taxon>
        <taxon>Colocasieae</taxon>
        <taxon>Colocasia</taxon>
    </lineage>
</organism>
<keyword evidence="3" id="KW-1185">Reference proteome</keyword>
<gene>
    <name evidence="2" type="ORF">Taro_026623</name>
</gene>
<sequence length="100" mass="10545">MWTAMSSATRVLGLCVSTMVPHPPQFLLEGPFGHSMEVPTHVESSETCAGSVPGTTESPGGAEPVEPLLSSLQSNDQDVVLCPSALEAHEELPKDDDIDD</sequence>
<evidence type="ECO:0000313" key="2">
    <source>
        <dbReference type="EMBL" id="MQL93975.1"/>
    </source>
</evidence>
<evidence type="ECO:0000313" key="3">
    <source>
        <dbReference type="Proteomes" id="UP000652761"/>
    </source>
</evidence>
<accession>A0A843VDF1</accession>
<protein>
    <submittedName>
        <fullName evidence="2">Uncharacterized protein</fullName>
    </submittedName>
</protein>
<dbReference type="EMBL" id="NMUH01001616">
    <property type="protein sequence ID" value="MQL93975.1"/>
    <property type="molecule type" value="Genomic_DNA"/>
</dbReference>
<reference evidence="2" key="1">
    <citation type="submission" date="2017-07" db="EMBL/GenBank/DDBJ databases">
        <title>Taro Niue Genome Assembly and Annotation.</title>
        <authorList>
            <person name="Atibalentja N."/>
            <person name="Keating K."/>
            <person name="Fields C.J."/>
        </authorList>
    </citation>
    <scope>NUCLEOTIDE SEQUENCE</scope>
    <source>
        <strain evidence="2">Niue_2</strain>
        <tissue evidence="2">Leaf</tissue>
    </source>
</reference>
<evidence type="ECO:0000256" key="1">
    <source>
        <dbReference type="SAM" id="MobiDB-lite"/>
    </source>
</evidence>
<name>A0A843VDF1_COLES</name>
<comment type="caution">
    <text evidence="2">The sequence shown here is derived from an EMBL/GenBank/DDBJ whole genome shotgun (WGS) entry which is preliminary data.</text>
</comment>
<dbReference type="AlphaFoldDB" id="A0A843VDF1"/>
<dbReference type="Proteomes" id="UP000652761">
    <property type="component" value="Unassembled WGS sequence"/>
</dbReference>